<keyword evidence="1" id="KW-0479">Metal-binding</keyword>
<feature type="domain" description="EF-hand" evidence="4">
    <location>
        <begin position="120"/>
        <end position="152"/>
    </location>
</feature>
<reference evidence="5" key="1">
    <citation type="submission" date="2023-05" db="EMBL/GenBank/DDBJ databases">
        <title>Genome and transcriptome analyses reveal genes involved in the formation of fine ridges on petal epidermal cells in Hibiscus trionum.</title>
        <authorList>
            <person name="Koshimizu S."/>
            <person name="Masuda S."/>
            <person name="Ishii T."/>
            <person name="Shirasu K."/>
            <person name="Hoshino A."/>
            <person name="Arita M."/>
        </authorList>
    </citation>
    <scope>NUCLEOTIDE SEQUENCE</scope>
    <source>
        <strain evidence="5">Hamamatsu line</strain>
    </source>
</reference>
<dbReference type="PANTHER" id="PTHR10891">
    <property type="entry name" value="EF-HAND CALCIUM-BINDING DOMAIN CONTAINING PROTEIN"/>
    <property type="match status" value="1"/>
</dbReference>
<dbReference type="PROSITE" id="PS50222">
    <property type="entry name" value="EF_HAND_2"/>
    <property type="match status" value="4"/>
</dbReference>
<accession>A0A9W7GV57</accession>
<dbReference type="Gene3D" id="1.10.238.10">
    <property type="entry name" value="EF-hand"/>
    <property type="match status" value="2"/>
</dbReference>
<dbReference type="InterPro" id="IPR039647">
    <property type="entry name" value="EF_hand_pair_protein_CML-like"/>
</dbReference>
<dbReference type="GO" id="GO:0005509">
    <property type="term" value="F:calcium ion binding"/>
    <property type="evidence" value="ECO:0007669"/>
    <property type="project" value="InterPro"/>
</dbReference>
<dbReference type="PROSITE" id="PS00018">
    <property type="entry name" value="EF_HAND_1"/>
    <property type="match status" value="3"/>
</dbReference>
<keyword evidence="6" id="KW-1185">Reference proteome</keyword>
<dbReference type="InterPro" id="IPR011992">
    <property type="entry name" value="EF-hand-dom_pair"/>
</dbReference>
<feature type="domain" description="EF-hand" evidence="4">
    <location>
        <begin position="84"/>
        <end position="119"/>
    </location>
</feature>
<feature type="domain" description="EF-hand" evidence="4">
    <location>
        <begin position="43"/>
        <end position="78"/>
    </location>
</feature>
<evidence type="ECO:0000256" key="3">
    <source>
        <dbReference type="ARBA" id="ARBA00022837"/>
    </source>
</evidence>
<feature type="domain" description="EF-hand" evidence="4">
    <location>
        <begin position="6"/>
        <end position="41"/>
    </location>
</feature>
<evidence type="ECO:0000256" key="1">
    <source>
        <dbReference type="ARBA" id="ARBA00022723"/>
    </source>
</evidence>
<dbReference type="Proteomes" id="UP001165190">
    <property type="component" value="Unassembled WGS sequence"/>
</dbReference>
<organism evidence="5 6">
    <name type="scientific">Hibiscus trionum</name>
    <name type="common">Flower of an hour</name>
    <dbReference type="NCBI Taxonomy" id="183268"/>
    <lineage>
        <taxon>Eukaryota</taxon>
        <taxon>Viridiplantae</taxon>
        <taxon>Streptophyta</taxon>
        <taxon>Embryophyta</taxon>
        <taxon>Tracheophyta</taxon>
        <taxon>Spermatophyta</taxon>
        <taxon>Magnoliopsida</taxon>
        <taxon>eudicotyledons</taxon>
        <taxon>Gunneridae</taxon>
        <taxon>Pentapetalae</taxon>
        <taxon>rosids</taxon>
        <taxon>malvids</taxon>
        <taxon>Malvales</taxon>
        <taxon>Malvaceae</taxon>
        <taxon>Malvoideae</taxon>
        <taxon>Hibiscus</taxon>
    </lineage>
</organism>
<comment type="caution">
    <text evidence="5">The sequence shown here is derived from an EMBL/GenBank/DDBJ whole genome shotgun (WGS) entry which is preliminary data.</text>
</comment>
<evidence type="ECO:0000256" key="2">
    <source>
        <dbReference type="ARBA" id="ARBA00022737"/>
    </source>
</evidence>
<evidence type="ECO:0000259" key="4">
    <source>
        <dbReference type="PROSITE" id="PS50222"/>
    </source>
</evidence>
<dbReference type="SUPFAM" id="SSF47473">
    <property type="entry name" value="EF-hand"/>
    <property type="match status" value="1"/>
</dbReference>
<name>A0A9W7GV57_HIBTR</name>
<keyword evidence="3" id="KW-0106">Calcium</keyword>
<evidence type="ECO:0000313" key="6">
    <source>
        <dbReference type="Proteomes" id="UP001165190"/>
    </source>
</evidence>
<dbReference type="InterPro" id="IPR018247">
    <property type="entry name" value="EF_Hand_1_Ca_BS"/>
</dbReference>
<dbReference type="FunFam" id="1.10.238.10:FF:000001">
    <property type="entry name" value="Calmodulin 1"/>
    <property type="match status" value="1"/>
</dbReference>
<dbReference type="Pfam" id="PF13499">
    <property type="entry name" value="EF-hand_7"/>
    <property type="match status" value="2"/>
</dbReference>
<sequence>MATFFGSMEEMKKVFNKFDKNGDGKICRDELKSIISALSSQPPSSGEIDQIMMVMDKDGKGYIDLDEFIAFQGITGTDGDDNRIGNEELKDAFDFYDLDKNGLISANELHAVLKRLGEECSLSDCKRMISKFDDNGDGNVDFDEFKKMMTNA</sequence>
<dbReference type="InterPro" id="IPR002048">
    <property type="entry name" value="EF_hand_dom"/>
</dbReference>
<dbReference type="EMBL" id="BSYR01000004">
    <property type="protein sequence ID" value="GMI66195.1"/>
    <property type="molecule type" value="Genomic_DNA"/>
</dbReference>
<dbReference type="OrthoDB" id="26525at2759"/>
<dbReference type="CDD" id="cd00051">
    <property type="entry name" value="EFh"/>
    <property type="match status" value="1"/>
</dbReference>
<protein>
    <submittedName>
        <fullName evidence="5">Calmodulin like 23</fullName>
    </submittedName>
</protein>
<dbReference type="SMART" id="SM00054">
    <property type="entry name" value="EFh"/>
    <property type="match status" value="4"/>
</dbReference>
<dbReference type="AlphaFoldDB" id="A0A9W7GV57"/>
<gene>
    <name evidence="5" type="ORF">HRI_000288800</name>
</gene>
<proteinExistence type="predicted"/>
<keyword evidence="2" id="KW-0677">Repeat</keyword>
<evidence type="ECO:0000313" key="5">
    <source>
        <dbReference type="EMBL" id="GMI66195.1"/>
    </source>
</evidence>